<name>T0PPF0_SAPDV</name>
<keyword evidence="3" id="KW-1185">Reference proteome</keyword>
<organism evidence="2 3">
    <name type="scientific">Saprolegnia diclina (strain VS20)</name>
    <dbReference type="NCBI Taxonomy" id="1156394"/>
    <lineage>
        <taxon>Eukaryota</taxon>
        <taxon>Sar</taxon>
        <taxon>Stramenopiles</taxon>
        <taxon>Oomycota</taxon>
        <taxon>Saprolegniomycetes</taxon>
        <taxon>Saprolegniales</taxon>
        <taxon>Saprolegniaceae</taxon>
        <taxon>Saprolegnia</taxon>
    </lineage>
</organism>
<reference evidence="2 3" key="1">
    <citation type="submission" date="2012-04" db="EMBL/GenBank/DDBJ databases">
        <title>The Genome Sequence of Saprolegnia declina VS20.</title>
        <authorList>
            <consortium name="The Broad Institute Genome Sequencing Platform"/>
            <person name="Russ C."/>
            <person name="Nusbaum C."/>
            <person name="Tyler B."/>
            <person name="van West P."/>
            <person name="Dieguez-Uribeondo J."/>
            <person name="de Bruijn I."/>
            <person name="Tripathy S."/>
            <person name="Jiang R."/>
            <person name="Young S.K."/>
            <person name="Zeng Q."/>
            <person name="Gargeya S."/>
            <person name="Fitzgerald M."/>
            <person name="Haas B."/>
            <person name="Abouelleil A."/>
            <person name="Alvarado L."/>
            <person name="Arachchi H.M."/>
            <person name="Berlin A."/>
            <person name="Chapman S.B."/>
            <person name="Goldberg J."/>
            <person name="Griggs A."/>
            <person name="Gujja S."/>
            <person name="Hansen M."/>
            <person name="Howarth C."/>
            <person name="Imamovic A."/>
            <person name="Larimer J."/>
            <person name="McCowen C."/>
            <person name="Montmayeur A."/>
            <person name="Murphy C."/>
            <person name="Neiman D."/>
            <person name="Pearson M."/>
            <person name="Priest M."/>
            <person name="Roberts A."/>
            <person name="Saif S."/>
            <person name="Shea T."/>
            <person name="Sisk P."/>
            <person name="Sykes S."/>
            <person name="Wortman J."/>
            <person name="Nusbaum C."/>
            <person name="Birren B."/>
        </authorList>
    </citation>
    <scope>NUCLEOTIDE SEQUENCE [LARGE SCALE GENOMIC DNA]</scope>
    <source>
        <strain evidence="2 3">VS20</strain>
    </source>
</reference>
<keyword evidence="1" id="KW-0175">Coiled coil</keyword>
<evidence type="ECO:0000256" key="1">
    <source>
        <dbReference type="SAM" id="Coils"/>
    </source>
</evidence>
<evidence type="ECO:0000313" key="2">
    <source>
        <dbReference type="EMBL" id="EQC27324.1"/>
    </source>
</evidence>
<proteinExistence type="predicted"/>
<dbReference type="EMBL" id="JH767210">
    <property type="protein sequence ID" value="EQC27324.1"/>
    <property type="molecule type" value="Genomic_DNA"/>
</dbReference>
<dbReference type="AlphaFoldDB" id="T0PPF0"/>
<dbReference type="OrthoDB" id="65997at2759"/>
<dbReference type="RefSeq" id="XP_008619228.1">
    <property type="nucleotide sequence ID" value="XM_008621006.1"/>
</dbReference>
<evidence type="ECO:0000313" key="3">
    <source>
        <dbReference type="Proteomes" id="UP000030762"/>
    </source>
</evidence>
<dbReference type="VEuPathDB" id="FungiDB:SDRG_14849"/>
<protein>
    <submittedName>
        <fullName evidence="2">Uncharacterized protein</fullName>
    </submittedName>
</protein>
<feature type="coiled-coil region" evidence="1">
    <location>
        <begin position="236"/>
        <end position="270"/>
    </location>
</feature>
<dbReference type="Proteomes" id="UP000030762">
    <property type="component" value="Unassembled WGS sequence"/>
</dbReference>
<dbReference type="GeneID" id="19955576"/>
<sequence length="366" mass="41522">MATSKRGFRSSLLSDIIQSNEAADWTPETSLEFLLHLFPSSVVIPELVKTIESFAFRPPESNRDSTSVPYKALYGGTQQYTSDQTAALGRAKAELQEKIAHNAALDDEIASLEAVLSAQTASFNEKACKKEIALFQRRLDLRTRQSTALTKTIDEKQDTLLQHERLAKEESQRMRHEDLMYRLHSKKLKDNEVVLRQSFKKGDSKRKLRSPEATMAELKQQIAHLQETIATTGPQVHELTTEIFSVRAARAELEEQLAAVRASTDEIQNRVLDYKQAHTPRPNWDKVAAEVESTFKAHNRKCAHQKITTDNLLKLKSSADRVMYLAHAVQVIGLADDADAIDRERQILTNLQTQIKKTIAMIRYRE</sequence>
<dbReference type="OMA" id="MYLAHAV"/>
<gene>
    <name evidence="2" type="ORF">SDRG_14849</name>
</gene>
<accession>T0PPF0</accession>
<dbReference type="InParanoid" id="T0PPF0"/>